<evidence type="ECO:0000256" key="6">
    <source>
        <dbReference type="ARBA" id="ARBA00023139"/>
    </source>
</evidence>
<dbReference type="InterPro" id="IPR046953">
    <property type="entry name" value="Spore_GerAC-like_C"/>
</dbReference>
<feature type="domain" description="Spore germination protein N-terminal" evidence="10">
    <location>
        <begin position="21"/>
        <end position="183"/>
    </location>
</feature>
<dbReference type="Proteomes" id="UP001596108">
    <property type="component" value="Unassembled WGS sequence"/>
</dbReference>
<evidence type="ECO:0000256" key="5">
    <source>
        <dbReference type="ARBA" id="ARBA00023136"/>
    </source>
</evidence>
<dbReference type="InterPro" id="IPR008844">
    <property type="entry name" value="Spore_GerAC-like"/>
</dbReference>
<reference evidence="12" key="1">
    <citation type="journal article" date="2019" name="Int. J. Syst. Evol. Microbiol.">
        <title>The Global Catalogue of Microorganisms (GCM) 10K type strain sequencing project: providing services to taxonomists for standard genome sequencing and annotation.</title>
        <authorList>
            <consortium name="The Broad Institute Genomics Platform"/>
            <consortium name="The Broad Institute Genome Sequencing Center for Infectious Disease"/>
            <person name="Wu L."/>
            <person name="Ma J."/>
        </authorList>
    </citation>
    <scope>NUCLEOTIDE SEQUENCE [LARGE SCALE GENOMIC DNA]</scope>
    <source>
        <strain evidence="12">CGMCC 1.18578</strain>
    </source>
</reference>
<proteinExistence type="inferred from homology"/>
<dbReference type="PANTHER" id="PTHR35789">
    <property type="entry name" value="SPORE GERMINATION PROTEIN B3"/>
    <property type="match status" value="1"/>
</dbReference>
<protein>
    <submittedName>
        <fullName evidence="11">Ger(X)C family spore germination protein</fullName>
    </submittedName>
</protein>
<feature type="domain" description="Spore germination GerAC-like C-terminal" evidence="9">
    <location>
        <begin position="192"/>
        <end position="355"/>
    </location>
</feature>
<comment type="subcellular location">
    <subcellularLocation>
        <location evidence="1">Membrane</location>
        <topology evidence="1">Lipid-anchor</topology>
    </subcellularLocation>
</comment>
<keyword evidence="4 8" id="KW-0732">Signal</keyword>
<evidence type="ECO:0000313" key="11">
    <source>
        <dbReference type="EMBL" id="MFC5529732.1"/>
    </source>
</evidence>
<dbReference type="InterPro" id="IPR038501">
    <property type="entry name" value="Spore_GerAC_C_sf"/>
</dbReference>
<comment type="caution">
    <text evidence="11">The sequence shown here is derived from an EMBL/GenBank/DDBJ whole genome shotgun (WGS) entry which is preliminary data.</text>
</comment>
<comment type="similarity">
    <text evidence="2">Belongs to the GerABKC lipoprotein family.</text>
</comment>
<evidence type="ECO:0000259" key="10">
    <source>
        <dbReference type="Pfam" id="PF25198"/>
    </source>
</evidence>
<keyword evidence="6" id="KW-0564">Palmitate</keyword>
<dbReference type="PROSITE" id="PS51257">
    <property type="entry name" value="PROKAR_LIPOPROTEIN"/>
    <property type="match status" value="1"/>
</dbReference>
<evidence type="ECO:0000256" key="1">
    <source>
        <dbReference type="ARBA" id="ARBA00004635"/>
    </source>
</evidence>
<keyword evidence="7" id="KW-0449">Lipoprotein</keyword>
<evidence type="ECO:0000256" key="7">
    <source>
        <dbReference type="ARBA" id="ARBA00023288"/>
    </source>
</evidence>
<evidence type="ECO:0000313" key="12">
    <source>
        <dbReference type="Proteomes" id="UP001596108"/>
    </source>
</evidence>
<dbReference type="Pfam" id="PF05504">
    <property type="entry name" value="Spore_GerAC"/>
    <property type="match status" value="1"/>
</dbReference>
<feature type="chain" id="PRO_5046674725" evidence="8">
    <location>
        <begin position="20"/>
        <end position="358"/>
    </location>
</feature>
<organism evidence="11 12">
    <name type="scientific">Cohnella yongneupensis</name>
    <dbReference type="NCBI Taxonomy" id="425006"/>
    <lineage>
        <taxon>Bacteria</taxon>
        <taxon>Bacillati</taxon>
        <taxon>Bacillota</taxon>
        <taxon>Bacilli</taxon>
        <taxon>Bacillales</taxon>
        <taxon>Paenibacillaceae</taxon>
        <taxon>Cohnella</taxon>
    </lineage>
</organism>
<dbReference type="NCBIfam" id="TIGR02887">
    <property type="entry name" value="spore_ger_x_C"/>
    <property type="match status" value="1"/>
</dbReference>
<keyword evidence="12" id="KW-1185">Reference proteome</keyword>
<dbReference type="Pfam" id="PF25198">
    <property type="entry name" value="Spore_GerAC_N"/>
    <property type="match status" value="1"/>
</dbReference>
<evidence type="ECO:0000256" key="8">
    <source>
        <dbReference type="SAM" id="SignalP"/>
    </source>
</evidence>
<name>A0ABW0R098_9BACL</name>
<evidence type="ECO:0000259" key="9">
    <source>
        <dbReference type="Pfam" id="PF05504"/>
    </source>
</evidence>
<dbReference type="Gene3D" id="3.30.300.210">
    <property type="entry name" value="Nutrient germinant receptor protein C, domain 3"/>
    <property type="match status" value="1"/>
</dbReference>
<feature type="signal peptide" evidence="8">
    <location>
        <begin position="1"/>
        <end position="19"/>
    </location>
</feature>
<evidence type="ECO:0000256" key="4">
    <source>
        <dbReference type="ARBA" id="ARBA00022729"/>
    </source>
</evidence>
<dbReference type="PANTHER" id="PTHR35789:SF1">
    <property type="entry name" value="SPORE GERMINATION PROTEIN B3"/>
    <property type="match status" value="1"/>
</dbReference>
<dbReference type="EMBL" id="JBHSNC010000027">
    <property type="protein sequence ID" value="MFC5529732.1"/>
    <property type="molecule type" value="Genomic_DNA"/>
</dbReference>
<accession>A0ABW0R098</accession>
<evidence type="ECO:0000256" key="3">
    <source>
        <dbReference type="ARBA" id="ARBA00022544"/>
    </source>
</evidence>
<dbReference type="InterPro" id="IPR057336">
    <property type="entry name" value="GerAC_N"/>
</dbReference>
<sequence length="358" mass="40710">MRAFLISAFCSLVFLAGCANQRVLDSIQLVQGLGYDLQNGKVAGAVIYPNFEEKGKVKLYMLKTLADSHEEVLTRLSTKVPNPIETGQLRMIIFGEAFARQGIGNLLTNFSRISEIGSRTQLAVAEGTAEMIMKASTEVNIPFHLNSKITQLIKFGDLPKMNLHIFLENLASEGRDPYTAYYTIERGQIKVDGLALFRKAKFVDKISMKQTFLLKMLMEGTQNGEYQMKIKENDKEGYVLLKNLKGRPRYCLQQTDGSPSFSIALSMKAQIKALPPWFRMTENKDTIRLEKLIDERLREDLENLLDFLRKENVDPIGFGDKVRAKSRNWDLNRFQALYPHMKTTVRAKVKIIQTGIVE</sequence>
<dbReference type="RefSeq" id="WP_378111630.1">
    <property type="nucleotide sequence ID" value="NZ_JBHSNC010000027.1"/>
</dbReference>
<evidence type="ECO:0000256" key="2">
    <source>
        <dbReference type="ARBA" id="ARBA00007886"/>
    </source>
</evidence>
<keyword evidence="3" id="KW-0309">Germination</keyword>
<keyword evidence="5" id="KW-0472">Membrane</keyword>
<gene>
    <name evidence="11" type="ORF">ACFPQ4_09760</name>
</gene>